<dbReference type="Proteomes" id="UP000183567">
    <property type="component" value="Unassembled WGS sequence"/>
</dbReference>
<name>A0A1J8Q7S3_9AGAM</name>
<reference evidence="1 2" key="1">
    <citation type="submission" date="2016-03" db="EMBL/GenBank/DDBJ databases">
        <title>Comparative genomics of the ectomycorrhizal sister species Rhizopogon vinicolor and Rhizopogon vesiculosus (Basidiomycota: Boletales) reveals a divergence of the mating type B locus.</title>
        <authorList>
            <person name="Mujic A.B."/>
            <person name="Kuo A."/>
            <person name="Tritt A."/>
            <person name="Lipzen A."/>
            <person name="Chen C."/>
            <person name="Johnson J."/>
            <person name="Sharma A."/>
            <person name="Barry K."/>
            <person name="Grigoriev I.V."/>
            <person name="Spatafora J.W."/>
        </authorList>
    </citation>
    <scope>NUCLEOTIDE SEQUENCE [LARGE SCALE GENOMIC DNA]</scope>
    <source>
        <strain evidence="1 2">AM-OR11-056</strain>
    </source>
</reference>
<keyword evidence="2" id="KW-1185">Reference proteome</keyword>
<feature type="non-terminal residue" evidence="1">
    <location>
        <position position="61"/>
    </location>
</feature>
<sequence>MIQFGGRQSAVSVKPVISQLYALLWWYMIGVSKAIRIINRIIDVPTILPALTFGQEVCWCY</sequence>
<organism evidence="1 2">
    <name type="scientific">Rhizopogon vesiculosus</name>
    <dbReference type="NCBI Taxonomy" id="180088"/>
    <lineage>
        <taxon>Eukaryota</taxon>
        <taxon>Fungi</taxon>
        <taxon>Dikarya</taxon>
        <taxon>Basidiomycota</taxon>
        <taxon>Agaricomycotina</taxon>
        <taxon>Agaricomycetes</taxon>
        <taxon>Agaricomycetidae</taxon>
        <taxon>Boletales</taxon>
        <taxon>Suillineae</taxon>
        <taxon>Rhizopogonaceae</taxon>
        <taxon>Rhizopogon</taxon>
    </lineage>
</organism>
<comment type="caution">
    <text evidence="1">The sequence shown here is derived from an EMBL/GenBank/DDBJ whole genome shotgun (WGS) entry which is preliminary data.</text>
</comment>
<evidence type="ECO:0000313" key="1">
    <source>
        <dbReference type="EMBL" id="OJA17085.1"/>
    </source>
</evidence>
<protein>
    <submittedName>
        <fullName evidence="1">Uncharacterized protein</fullName>
    </submittedName>
</protein>
<dbReference type="AlphaFoldDB" id="A0A1J8Q7S3"/>
<accession>A0A1J8Q7S3</accession>
<evidence type="ECO:0000313" key="2">
    <source>
        <dbReference type="Proteomes" id="UP000183567"/>
    </source>
</evidence>
<dbReference type="EMBL" id="LVVM01002180">
    <property type="protein sequence ID" value="OJA17085.1"/>
    <property type="molecule type" value="Genomic_DNA"/>
</dbReference>
<gene>
    <name evidence="1" type="ORF">AZE42_12424</name>
</gene>
<proteinExistence type="predicted"/>